<accession>A0A917F8K2</accession>
<feature type="transmembrane region" description="Helical" evidence="8">
    <location>
        <begin position="192"/>
        <end position="212"/>
    </location>
</feature>
<reference evidence="9" key="2">
    <citation type="submission" date="2020-09" db="EMBL/GenBank/DDBJ databases">
        <authorList>
            <person name="Sun Q."/>
            <person name="Zhou Y."/>
        </authorList>
    </citation>
    <scope>NUCLEOTIDE SEQUENCE</scope>
    <source>
        <strain evidence="9">CGMCC 1.12160</strain>
    </source>
</reference>
<keyword evidence="10" id="KW-1185">Reference proteome</keyword>
<keyword evidence="6 8" id="KW-1133">Transmembrane helix</keyword>
<gene>
    <name evidence="9" type="ORF">GCM10011366_27190</name>
</gene>
<comment type="similarity">
    <text evidence="2 8">Belongs to the 4-toluene sulfonate uptake permease (TSUP) (TC 2.A.102) family.</text>
</comment>
<keyword evidence="4 8" id="KW-1003">Cell membrane</keyword>
<evidence type="ECO:0000256" key="4">
    <source>
        <dbReference type="ARBA" id="ARBA00022475"/>
    </source>
</evidence>
<evidence type="ECO:0000313" key="10">
    <source>
        <dbReference type="Proteomes" id="UP000605670"/>
    </source>
</evidence>
<feature type="transmembrane region" description="Helical" evidence="8">
    <location>
        <begin position="224"/>
        <end position="246"/>
    </location>
</feature>
<evidence type="ECO:0000256" key="5">
    <source>
        <dbReference type="ARBA" id="ARBA00022692"/>
    </source>
</evidence>
<sequence>MPLEVLLLMCGTVCLGALLQRTAGMGLGMVAAPLLTLLLGPVAGVTTSNMAAVAVALLVLRDLRHHVDWRRYAALAPLIVVGSVLGALAVRSTPAAWLDVLVGGSVLLALVAGGVLARRTEITLPGTSVVAGLAAGFMNTTSGVAAPAMTAYSLATRWEHRAFRATLQPVFLTANLTSLLTKGLLGAAPAPGVLPVVIWPALAAAAVLGVLLGRPVARRLSARAAARTALVLATAGACAALVRGLLSLA</sequence>
<comment type="caution">
    <text evidence="9">The sequence shown here is derived from an EMBL/GenBank/DDBJ whole genome shotgun (WGS) entry which is preliminary data.</text>
</comment>
<keyword evidence="5 8" id="KW-0812">Transmembrane</keyword>
<dbReference type="GO" id="GO:0005886">
    <property type="term" value="C:plasma membrane"/>
    <property type="evidence" value="ECO:0007669"/>
    <property type="project" value="UniProtKB-SubCell"/>
</dbReference>
<dbReference type="InterPro" id="IPR052017">
    <property type="entry name" value="TSUP"/>
</dbReference>
<evidence type="ECO:0000313" key="9">
    <source>
        <dbReference type="EMBL" id="GGF57976.1"/>
    </source>
</evidence>
<dbReference type="InterPro" id="IPR002781">
    <property type="entry name" value="TM_pro_TauE-like"/>
</dbReference>
<feature type="transmembrane region" description="Helical" evidence="8">
    <location>
        <begin position="96"/>
        <end position="117"/>
    </location>
</feature>
<dbReference type="PANTHER" id="PTHR30269:SF37">
    <property type="entry name" value="MEMBRANE TRANSPORTER PROTEIN"/>
    <property type="match status" value="1"/>
</dbReference>
<dbReference type="EMBL" id="BMEM01000005">
    <property type="protein sequence ID" value="GGF57976.1"/>
    <property type="molecule type" value="Genomic_DNA"/>
</dbReference>
<organism evidence="9 10">
    <name type="scientific">Ornithinimicrobium tianjinense</name>
    <dbReference type="NCBI Taxonomy" id="1195761"/>
    <lineage>
        <taxon>Bacteria</taxon>
        <taxon>Bacillati</taxon>
        <taxon>Actinomycetota</taxon>
        <taxon>Actinomycetes</taxon>
        <taxon>Micrococcales</taxon>
        <taxon>Ornithinimicrobiaceae</taxon>
        <taxon>Ornithinimicrobium</taxon>
    </lineage>
</organism>
<keyword evidence="3" id="KW-0813">Transport</keyword>
<dbReference type="AlphaFoldDB" id="A0A917F8K2"/>
<keyword evidence="7 8" id="KW-0472">Membrane</keyword>
<dbReference type="PANTHER" id="PTHR30269">
    <property type="entry name" value="TRANSMEMBRANE PROTEIN YFCA"/>
    <property type="match status" value="1"/>
</dbReference>
<reference evidence="9" key="1">
    <citation type="journal article" date="2014" name="Int. J. Syst. Evol. Microbiol.">
        <title>Complete genome sequence of Corynebacterium casei LMG S-19264T (=DSM 44701T), isolated from a smear-ripened cheese.</title>
        <authorList>
            <consortium name="US DOE Joint Genome Institute (JGI-PGF)"/>
            <person name="Walter F."/>
            <person name="Albersmeier A."/>
            <person name="Kalinowski J."/>
            <person name="Ruckert C."/>
        </authorList>
    </citation>
    <scope>NUCLEOTIDE SEQUENCE</scope>
    <source>
        <strain evidence="9">CGMCC 1.12160</strain>
    </source>
</reference>
<evidence type="ECO:0000256" key="2">
    <source>
        <dbReference type="ARBA" id="ARBA00009142"/>
    </source>
</evidence>
<evidence type="ECO:0000256" key="1">
    <source>
        <dbReference type="ARBA" id="ARBA00004651"/>
    </source>
</evidence>
<feature type="transmembrane region" description="Helical" evidence="8">
    <location>
        <begin position="129"/>
        <end position="154"/>
    </location>
</feature>
<dbReference type="RefSeq" id="WP_229735290.1">
    <property type="nucleotide sequence ID" value="NZ_BAABKH010000006.1"/>
</dbReference>
<evidence type="ECO:0000256" key="6">
    <source>
        <dbReference type="ARBA" id="ARBA00022989"/>
    </source>
</evidence>
<proteinExistence type="inferred from homology"/>
<evidence type="ECO:0000256" key="7">
    <source>
        <dbReference type="ARBA" id="ARBA00023136"/>
    </source>
</evidence>
<comment type="subcellular location">
    <subcellularLocation>
        <location evidence="1 8">Cell membrane</location>
        <topology evidence="1 8">Multi-pass membrane protein</topology>
    </subcellularLocation>
</comment>
<name>A0A917F8K2_9MICO</name>
<feature type="transmembrane region" description="Helical" evidence="8">
    <location>
        <begin position="35"/>
        <end position="60"/>
    </location>
</feature>
<evidence type="ECO:0000256" key="3">
    <source>
        <dbReference type="ARBA" id="ARBA00022448"/>
    </source>
</evidence>
<dbReference type="Proteomes" id="UP000605670">
    <property type="component" value="Unassembled WGS sequence"/>
</dbReference>
<feature type="transmembrane region" description="Helical" evidence="8">
    <location>
        <begin position="72"/>
        <end position="90"/>
    </location>
</feature>
<evidence type="ECO:0000256" key="8">
    <source>
        <dbReference type="RuleBase" id="RU363041"/>
    </source>
</evidence>
<protein>
    <recommendedName>
        <fullName evidence="8">Probable membrane transporter protein</fullName>
    </recommendedName>
</protein>
<dbReference type="Pfam" id="PF01925">
    <property type="entry name" value="TauE"/>
    <property type="match status" value="1"/>
</dbReference>